<comment type="caution">
    <text evidence="1">The sequence shown here is derived from an EMBL/GenBank/DDBJ whole genome shotgun (WGS) entry which is preliminary data.</text>
</comment>
<reference evidence="2" key="1">
    <citation type="submission" date="2017-03" db="EMBL/GenBank/DDBJ databases">
        <title>Phytopthora megakarya and P. palmivora, two closely related causual agents of cacao black pod achieved similar genome size and gene model numbers by different mechanisms.</title>
        <authorList>
            <person name="Ali S."/>
            <person name="Shao J."/>
            <person name="Larry D.J."/>
            <person name="Kronmiller B."/>
            <person name="Shen D."/>
            <person name="Strem M.D."/>
            <person name="Melnick R.L."/>
            <person name="Guiltinan M.J."/>
            <person name="Tyler B.M."/>
            <person name="Meinhardt L.W."/>
            <person name="Bailey B.A."/>
        </authorList>
    </citation>
    <scope>NUCLEOTIDE SEQUENCE [LARGE SCALE GENOMIC DNA]</scope>
    <source>
        <strain evidence="2">zdho120</strain>
    </source>
</reference>
<protein>
    <submittedName>
        <fullName evidence="1">Uncharacterized protein</fullName>
    </submittedName>
</protein>
<dbReference type="Proteomes" id="UP000198211">
    <property type="component" value="Unassembled WGS sequence"/>
</dbReference>
<feature type="non-terminal residue" evidence="1">
    <location>
        <position position="1"/>
    </location>
</feature>
<proteinExistence type="predicted"/>
<keyword evidence="2" id="KW-1185">Reference proteome</keyword>
<evidence type="ECO:0000313" key="2">
    <source>
        <dbReference type="Proteomes" id="UP000198211"/>
    </source>
</evidence>
<accession>A0A225WWX6</accession>
<name>A0A225WWX6_9STRA</name>
<sequence>YVRVVNNDMYHDKMERLWDDGFRNFLSMWHETSSSRRGALMFDKPQWILSPQQPDWKSCGVLTIARVYSCLNSSEFQYQGITPADISVMRLRILWILTVHLVERSVHREGEIAARKTHKQLWENLSNGKEVPW</sequence>
<dbReference type="EMBL" id="NBNE01000150">
    <property type="protein sequence ID" value="OWZ22254.1"/>
    <property type="molecule type" value="Genomic_DNA"/>
</dbReference>
<gene>
    <name evidence="1" type="ORF">PHMEG_0003073</name>
</gene>
<dbReference type="AlphaFoldDB" id="A0A225WWX6"/>
<organism evidence="1 2">
    <name type="scientific">Phytophthora megakarya</name>
    <dbReference type="NCBI Taxonomy" id="4795"/>
    <lineage>
        <taxon>Eukaryota</taxon>
        <taxon>Sar</taxon>
        <taxon>Stramenopiles</taxon>
        <taxon>Oomycota</taxon>
        <taxon>Peronosporomycetes</taxon>
        <taxon>Peronosporales</taxon>
        <taxon>Peronosporaceae</taxon>
        <taxon>Phytophthora</taxon>
    </lineage>
</organism>
<evidence type="ECO:0000313" key="1">
    <source>
        <dbReference type="EMBL" id="OWZ22254.1"/>
    </source>
</evidence>